<dbReference type="EMBL" id="JASCZI010153517">
    <property type="protein sequence ID" value="MED6177440.1"/>
    <property type="molecule type" value="Genomic_DNA"/>
</dbReference>
<sequence length="211" mass="23946">MDSYERERLIQSRTGSRHGHGRVDQNTRVAQNDTNRRWEDMERRSHSIFVDNLPTEVRKETLRRIFEREGNVVDVFISRKRRRANPSIFAFVRFNAKEGAVRAVQNLDGVFVGTRRMLEGGGEQMRGSGLESGDEVKGKGKEKVESGSNSKQGEGKKVIEVEESEPLKKVLGRSIVAESVETIKLRWVIEQIIKGEMSRSWQRGGKGHGAP</sequence>
<dbReference type="InterPro" id="IPR035979">
    <property type="entry name" value="RBD_domain_sf"/>
</dbReference>
<keyword evidence="4" id="KW-0694">RNA-binding</keyword>
<dbReference type="InterPro" id="IPR000504">
    <property type="entry name" value="RRM_dom"/>
</dbReference>
<dbReference type="Proteomes" id="UP001341840">
    <property type="component" value="Unassembled WGS sequence"/>
</dbReference>
<evidence type="ECO:0000259" key="6">
    <source>
        <dbReference type="PROSITE" id="PS50102"/>
    </source>
</evidence>
<name>A0ABU6VYD9_9FABA</name>
<evidence type="ECO:0000256" key="1">
    <source>
        <dbReference type="ARBA" id="ARBA00022664"/>
    </source>
</evidence>
<reference evidence="7 8" key="1">
    <citation type="journal article" date="2023" name="Plants (Basel)">
        <title>Bridging the Gap: Combining Genomics and Transcriptomics Approaches to Understand Stylosanthes scabra, an Orphan Legume from the Brazilian Caatinga.</title>
        <authorList>
            <person name="Ferreira-Neto J.R.C."/>
            <person name="da Silva M.D."/>
            <person name="Binneck E."/>
            <person name="de Melo N.F."/>
            <person name="da Silva R.H."/>
            <person name="de Melo A.L.T.M."/>
            <person name="Pandolfi V."/>
            <person name="Bustamante F.O."/>
            <person name="Brasileiro-Vidal A.C."/>
            <person name="Benko-Iseppon A.M."/>
        </authorList>
    </citation>
    <scope>NUCLEOTIDE SEQUENCE [LARGE SCALE GENOMIC DNA]</scope>
    <source>
        <tissue evidence="7">Leaves</tissue>
    </source>
</reference>
<dbReference type="SMART" id="SM00360">
    <property type="entry name" value="RRM"/>
    <property type="match status" value="1"/>
</dbReference>
<accession>A0ABU6VYD9</accession>
<dbReference type="PROSITE" id="PS50102">
    <property type="entry name" value="RRM"/>
    <property type="match status" value="1"/>
</dbReference>
<feature type="compositionally biased region" description="Polar residues" evidence="5">
    <location>
        <begin position="24"/>
        <end position="33"/>
    </location>
</feature>
<dbReference type="Gene3D" id="3.30.70.330">
    <property type="match status" value="1"/>
</dbReference>
<feature type="region of interest" description="Disordered" evidence="5">
    <location>
        <begin position="1"/>
        <end position="35"/>
    </location>
</feature>
<dbReference type="PANTHER" id="PTHR23147">
    <property type="entry name" value="SERINE/ARGININE RICH SPLICING FACTOR"/>
    <property type="match status" value="1"/>
</dbReference>
<protein>
    <recommendedName>
        <fullName evidence="6">RRM domain-containing protein</fullName>
    </recommendedName>
</protein>
<feature type="domain" description="RRM" evidence="6">
    <location>
        <begin position="46"/>
        <end position="117"/>
    </location>
</feature>
<dbReference type="SUPFAM" id="SSF54928">
    <property type="entry name" value="RNA-binding domain, RBD"/>
    <property type="match status" value="1"/>
</dbReference>
<dbReference type="Pfam" id="PF00076">
    <property type="entry name" value="RRM_1"/>
    <property type="match status" value="1"/>
</dbReference>
<dbReference type="InterPro" id="IPR050907">
    <property type="entry name" value="SRSF"/>
</dbReference>
<feature type="compositionally biased region" description="Basic and acidic residues" evidence="5">
    <location>
        <begin position="1"/>
        <end position="10"/>
    </location>
</feature>
<dbReference type="InterPro" id="IPR012677">
    <property type="entry name" value="Nucleotide-bd_a/b_plait_sf"/>
</dbReference>
<evidence type="ECO:0000256" key="4">
    <source>
        <dbReference type="PROSITE-ProRule" id="PRU00176"/>
    </source>
</evidence>
<dbReference type="CDD" id="cd00590">
    <property type="entry name" value="RRM_SF"/>
    <property type="match status" value="1"/>
</dbReference>
<keyword evidence="8" id="KW-1185">Reference proteome</keyword>
<gene>
    <name evidence="7" type="ORF">PIB30_098164</name>
</gene>
<feature type="region of interest" description="Disordered" evidence="5">
    <location>
        <begin position="121"/>
        <end position="158"/>
    </location>
</feature>
<keyword evidence="3" id="KW-0508">mRNA splicing</keyword>
<keyword evidence="2" id="KW-0747">Spliceosome</keyword>
<feature type="compositionally biased region" description="Basic and acidic residues" evidence="5">
    <location>
        <begin position="134"/>
        <end position="145"/>
    </location>
</feature>
<evidence type="ECO:0000256" key="5">
    <source>
        <dbReference type="SAM" id="MobiDB-lite"/>
    </source>
</evidence>
<evidence type="ECO:0000313" key="8">
    <source>
        <dbReference type="Proteomes" id="UP001341840"/>
    </source>
</evidence>
<evidence type="ECO:0000313" key="7">
    <source>
        <dbReference type="EMBL" id="MED6177440.1"/>
    </source>
</evidence>
<evidence type="ECO:0000256" key="2">
    <source>
        <dbReference type="ARBA" id="ARBA00022728"/>
    </source>
</evidence>
<comment type="caution">
    <text evidence="7">The sequence shown here is derived from an EMBL/GenBank/DDBJ whole genome shotgun (WGS) entry which is preliminary data.</text>
</comment>
<keyword evidence="1" id="KW-0507">mRNA processing</keyword>
<evidence type="ECO:0000256" key="3">
    <source>
        <dbReference type="ARBA" id="ARBA00023187"/>
    </source>
</evidence>
<proteinExistence type="predicted"/>
<organism evidence="7 8">
    <name type="scientific">Stylosanthes scabra</name>
    <dbReference type="NCBI Taxonomy" id="79078"/>
    <lineage>
        <taxon>Eukaryota</taxon>
        <taxon>Viridiplantae</taxon>
        <taxon>Streptophyta</taxon>
        <taxon>Embryophyta</taxon>
        <taxon>Tracheophyta</taxon>
        <taxon>Spermatophyta</taxon>
        <taxon>Magnoliopsida</taxon>
        <taxon>eudicotyledons</taxon>
        <taxon>Gunneridae</taxon>
        <taxon>Pentapetalae</taxon>
        <taxon>rosids</taxon>
        <taxon>fabids</taxon>
        <taxon>Fabales</taxon>
        <taxon>Fabaceae</taxon>
        <taxon>Papilionoideae</taxon>
        <taxon>50 kb inversion clade</taxon>
        <taxon>dalbergioids sensu lato</taxon>
        <taxon>Dalbergieae</taxon>
        <taxon>Pterocarpus clade</taxon>
        <taxon>Stylosanthes</taxon>
    </lineage>
</organism>